<dbReference type="Gene3D" id="3.40.50.2000">
    <property type="entry name" value="Glycogen Phosphorylase B"/>
    <property type="match status" value="2"/>
</dbReference>
<accession>C7RU37</accession>
<reference evidence="3" key="1">
    <citation type="submission" date="2009-08" db="EMBL/GenBank/DDBJ databases">
        <authorList>
            <consortium name="US DOE Joint Genome Institute"/>
            <person name="Lucas S."/>
            <person name="Copeland A."/>
            <person name="Lapidus A."/>
            <person name="Glavina del Rio T."/>
            <person name="Dalin E."/>
            <person name="Tice H."/>
            <person name="Bruce D."/>
            <person name="Barry K."/>
            <person name="Pitluck S."/>
            <person name="Lowry S."/>
            <person name="Larimer F."/>
            <person name="Land M."/>
            <person name="Hauser L."/>
            <person name="Kyrpides N."/>
            <person name="Ivanova N."/>
            <person name="McMahon K.D."/>
            <person name="Hugenholtz P."/>
        </authorList>
    </citation>
    <scope>NUCLEOTIDE SEQUENCE</scope>
    <source>
        <strain evidence="3">UW-1</strain>
    </source>
</reference>
<dbReference type="SUPFAM" id="SSF53756">
    <property type="entry name" value="UDP-Glycosyltransferase/glycogen phosphorylase"/>
    <property type="match status" value="1"/>
</dbReference>
<reference evidence="3" key="2">
    <citation type="submission" date="2009-09" db="EMBL/GenBank/DDBJ databases">
        <title>Complete sequence of chromosome of Candidatus Accumulibacter phosphatis clade IIA str. UW-1.</title>
        <authorList>
            <consortium name="US DOE Joint Genome Institute"/>
            <person name="Martin H.G."/>
            <person name="Ivanova N."/>
            <person name="Kunin V."/>
            <person name="Warnecke F."/>
            <person name="Barry K."/>
            <person name="He S."/>
            <person name="Salamov A."/>
            <person name="Szeto E."/>
            <person name="Dalin E."/>
            <person name="Pangilinan J.L."/>
            <person name="Lapidus A."/>
            <person name="Lowry S."/>
            <person name="Kyrpides N.C."/>
            <person name="McMahon K.D."/>
            <person name="Hugenholtz P."/>
        </authorList>
    </citation>
    <scope>NUCLEOTIDE SEQUENCE [LARGE SCALE GENOMIC DNA]</scope>
    <source>
        <strain evidence="3">UW-1</strain>
    </source>
</reference>
<evidence type="ECO:0000313" key="3">
    <source>
        <dbReference type="EMBL" id="ACV36201.1"/>
    </source>
</evidence>
<evidence type="ECO:0000256" key="1">
    <source>
        <dbReference type="SAM" id="MobiDB-lite"/>
    </source>
</evidence>
<sequence>MKPLTTGELPATADPQAREGMGNSLMDRKTILFFAEAVTLAHVARPLALIEAPDTSRYHRVFACDPRCQWLLGDFAGEFCPVPSIASDTFLNRLAQGKPVYDTATLEAYVHDDLSLFEKVKPDLVIGDFRLSLSVSARLARIPYLAISNAYWSPYYRVPAYPVPSLPLTRLLPIGLATMLFRLARPLAFALHARPLDQVRRKYGMSSLGHDVRRAYTDADHVLYADLPQFFPTLSLPANHHFIGPIIWKPPVSAPLWWNTLSSERPIAYVTLGSSGQGALLPHVLQALSDLEVTVIAATAGSSLAGAIPANAYVAQYLPGDEASHRASLVVCNGGSPTSQQALAAGVPVIGIAGNLDQFLNMEAITRAGAGLTLRADRFAGTQLRESVKALLSRSEFSESARRVATQFCGLSASDRLTQVLAHHFAQGDITAHSVAGMGGK</sequence>
<feature type="region of interest" description="Disordered" evidence="1">
    <location>
        <begin position="1"/>
        <end position="20"/>
    </location>
</feature>
<dbReference type="eggNOG" id="COG1819">
    <property type="taxonomic scope" value="Bacteria"/>
</dbReference>
<organism evidence="3">
    <name type="scientific">Accumulibacter regalis</name>
    <dbReference type="NCBI Taxonomy" id="522306"/>
    <lineage>
        <taxon>Bacteria</taxon>
        <taxon>Pseudomonadati</taxon>
        <taxon>Pseudomonadota</taxon>
        <taxon>Betaproteobacteria</taxon>
        <taxon>Candidatus Accumulibacter</taxon>
    </lineage>
</organism>
<dbReference type="PANTHER" id="PTHR21015">
    <property type="entry name" value="UDP-N-ACETYLGLUCOSAMINE--N-ACETYLMURAMYL-(PENTAPEPTIDE) PYROPHOSPHORYL-UNDECAPRENOL N-ACETYLGLUCOSAMINE TRANSFERASE 1"/>
    <property type="match status" value="1"/>
</dbReference>
<gene>
    <name evidence="3" type="ordered locus">CAP2UW1_2922</name>
</gene>
<feature type="domain" description="Erythromycin biosynthesis protein CIII-like C-terminal" evidence="2">
    <location>
        <begin position="284"/>
        <end position="407"/>
    </location>
</feature>
<proteinExistence type="predicted"/>
<dbReference type="AlphaFoldDB" id="C7RU37"/>
<dbReference type="PANTHER" id="PTHR21015:SF22">
    <property type="entry name" value="GLYCOSYLTRANSFERASE"/>
    <property type="match status" value="1"/>
</dbReference>
<dbReference type="Pfam" id="PF06722">
    <property type="entry name" value="EryCIII-like_C"/>
    <property type="match status" value="1"/>
</dbReference>
<dbReference type="GO" id="GO:0016758">
    <property type="term" value="F:hexosyltransferase activity"/>
    <property type="evidence" value="ECO:0007669"/>
    <property type="project" value="UniProtKB-ARBA"/>
</dbReference>
<dbReference type="EMBL" id="CP001715">
    <property type="protein sequence ID" value="ACV36201.1"/>
    <property type="molecule type" value="Genomic_DNA"/>
</dbReference>
<dbReference type="STRING" id="522306.CAP2UW1_2922"/>
<dbReference type="CAZy" id="GT1">
    <property type="family name" value="Glycosyltransferase Family 1"/>
</dbReference>
<dbReference type="HOGENOM" id="CLU_692271_0_0_4"/>
<dbReference type="KEGG" id="app:CAP2UW1_2922"/>
<name>C7RU37_ACCRE</name>
<protein>
    <submittedName>
        <fullName evidence="3">Glycosyltransferase 28 domain protein</fullName>
    </submittedName>
</protein>
<evidence type="ECO:0000259" key="2">
    <source>
        <dbReference type="Pfam" id="PF06722"/>
    </source>
</evidence>
<dbReference type="OrthoDB" id="6620093at2"/>
<keyword evidence="3" id="KW-0808">Transferase</keyword>
<dbReference type="FunFam" id="3.40.50.2000:FF:000072">
    <property type="entry name" value="Glycosyl transferase"/>
    <property type="match status" value="1"/>
</dbReference>
<dbReference type="InterPro" id="IPR010610">
    <property type="entry name" value="EryCIII-like_C"/>
</dbReference>